<dbReference type="EMBL" id="MBQD01000021">
    <property type="protein sequence ID" value="OCL33918.1"/>
    <property type="molecule type" value="Genomic_DNA"/>
</dbReference>
<dbReference type="InterPro" id="IPR017871">
    <property type="entry name" value="ABC_transporter-like_CS"/>
</dbReference>
<dbReference type="GO" id="GO:0005524">
    <property type="term" value="F:ATP binding"/>
    <property type="evidence" value="ECO:0007669"/>
    <property type="project" value="UniProtKB-KW"/>
</dbReference>
<evidence type="ECO:0000313" key="5">
    <source>
        <dbReference type="EMBL" id="OCL33918.1"/>
    </source>
</evidence>
<gene>
    <name evidence="5" type="ORF">BCR15_04620</name>
</gene>
<dbReference type="AlphaFoldDB" id="A0A1C0AM08"/>
<dbReference type="PANTHER" id="PTHR43335">
    <property type="entry name" value="ABC TRANSPORTER, ATP-BINDING PROTEIN"/>
    <property type="match status" value="1"/>
</dbReference>
<evidence type="ECO:0000256" key="2">
    <source>
        <dbReference type="ARBA" id="ARBA00022448"/>
    </source>
</evidence>
<sequence>MTHIAWPDGASDWAVEATGLVKRYGGRRVLAGLDLRVPRGGVHGLLGPNGSGKTTSIRILLGLVRADAGTVRLLGHEVPAELPRVIGRVGAIVESPRFAPRMTGRHNLDVLADSIGVYRRRVTEVLLEVGLGADADRDFGTYSLGMKQRLAIAATLLKRPELLIFDEPTNGLDPVGIRDIRATMRDLADAGITVLVSSHILSEIEQVADSVSIIAQGRVVAAGPMGQFLEGATPHVRVGIDRPVAAAEVLRRAGWRVEPAEGGVRVLARSAAAPCPADIARELGRADLWPDHLSLERESLERVFLDLTSGADLVGAQGRRREVA</sequence>
<dbReference type="PANTHER" id="PTHR43335:SF4">
    <property type="entry name" value="ABC TRANSPORTER, ATP-BINDING PROTEIN"/>
    <property type="match status" value="1"/>
</dbReference>
<comment type="similarity">
    <text evidence="1">Belongs to the ABC transporter superfamily.</text>
</comment>
<dbReference type="RefSeq" id="WP_068751675.1">
    <property type="nucleotide sequence ID" value="NZ_LR214441.1"/>
</dbReference>
<keyword evidence="3" id="KW-0547">Nucleotide-binding</keyword>
<dbReference type="PROSITE" id="PS00211">
    <property type="entry name" value="ABC_TRANSPORTER_1"/>
    <property type="match status" value="1"/>
</dbReference>
<evidence type="ECO:0000313" key="6">
    <source>
        <dbReference type="Proteomes" id="UP000093501"/>
    </source>
</evidence>
<name>A0A1C0AM08_9ACTN</name>
<keyword evidence="2" id="KW-0813">Transport</keyword>
<dbReference type="SUPFAM" id="SSF52540">
    <property type="entry name" value="P-loop containing nucleoside triphosphate hydrolases"/>
    <property type="match status" value="1"/>
</dbReference>
<comment type="caution">
    <text evidence="5">The sequence shown here is derived from an EMBL/GenBank/DDBJ whole genome shotgun (WGS) entry which is preliminary data.</text>
</comment>
<protein>
    <submittedName>
        <fullName evidence="5">ABC transporter</fullName>
    </submittedName>
</protein>
<evidence type="ECO:0000256" key="4">
    <source>
        <dbReference type="ARBA" id="ARBA00022840"/>
    </source>
</evidence>
<dbReference type="InterPro" id="IPR003593">
    <property type="entry name" value="AAA+_ATPase"/>
</dbReference>
<dbReference type="InterPro" id="IPR003439">
    <property type="entry name" value="ABC_transporter-like_ATP-bd"/>
</dbReference>
<dbReference type="Gene3D" id="3.40.50.300">
    <property type="entry name" value="P-loop containing nucleotide triphosphate hydrolases"/>
    <property type="match status" value="1"/>
</dbReference>
<dbReference type="PROSITE" id="PS50893">
    <property type="entry name" value="ABC_TRANSPORTER_2"/>
    <property type="match status" value="1"/>
</dbReference>
<organism evidence="5 6">
    <name type="scientific">Tessaracoccus lapidicaptus</name>
    <dbReference type="NCBI Taxonomy" id="1427523"/>
    <lineage>
        <taxon>Bacteria</taxon>
        <taxon>Bacillati</taxon>
        <taxon>Actinomycetota</taxon>
        <taxon>Actinomycetes</taxon>
        <taxon>Propionibacteriales</taxon>
        <taxon>Propionibacteriaceae</taxon>
        <taxon>Tessaracoccus</taxon>
    </lineage>
</organism>
<keyword evidence="4" id="KW-0067">ATP-binding</keyword>
<keyword evidence="6" id="KW-1185">Reference proteome</keyword>
<dbReference type="SMART" id="SM00382">
    <property type="entry name" value="AAA"/>
    <property type="match status" value="1"/>
</dbReference>
<dbReference type="GO" id="GO:0016887">
    <property type="term" value="F:ATP hydrolysis activity"/>
    <property type="evidence" value="ECO:0007669"/>
    <property type="project" value="InterPro"/>
</dbReference>
<evidence type="ECO:0000256" key="3">
    <source>
        <dbReference type="ARBA" id="ARBA00022741"/>
    </source>
</evidence>
<reference evidence="6" key="1">
    <citation type="submission" date="2016-07" db="EMBL/GenBank/DDBJ databases">
        <authorList>
            <person name="Florea S."/>
            <person name="Webb J.S."/>
            <person name="Jaromczyk J."/>
            <person name="Schardl C.L."/>
        </authorList>
    </citation>
    <scope>NUCLEOTIDE SEQUENCE [LARGE SCALE GENOMIC DNA]</scope>
    <source>
        <strain evidence="6">IPBSL-7</strain>
    </source>
</reference>
<dbReference type="Proteomes" id="UP000093501">
    <property type="component" value="Unassembled WGS sequence"/>
</dbReference>
<proteinExistence type="inferred from homology"/>
<accession>A0A1C0AM08</accession>
<dbReference type="Pfam" id="PF00005">
    <property type="entry name" value="ABC_tran"/>
    <property type="match status" value="1"/>
</dbReference>
<evidence type="ECO:0000256" key="1">
    <source>
        <dbReference type="ARBA" id="ARBA00005417"/>
    </source>
</evidence>
<dbReference type="InterPro" id="IPR027417">
    <property type="entry name" value="P-loop_NTPase"/>
</dbReference>